<sequence length="403" mass="44757">MQVAGPAFEEVFRRNFKRVLTYWGPIGTLIGLGAAGQGLLSLYLYTRAIGRTDLFMAAIDAKSALAVWLVIVLVLMVLYLILLATTTLLFGLACSLFHSTPEHLKNVVVWLTLPVLAGFGGFILISYYLSEWLDPGLAILLVVTLVLLACWGVLSRPAFKEVLDSNVNKPGKATRASRIGFTYLITFCLTSTVISGVFPSLLLLNAYSNEVLSEAPHFPAILNLLVLAFTLLPVVIFYCLNADLYKRIAYSVACALLMACTFLLMLPGAMSQITYKAAGGLEVRQGAVERYSVQQEFELQDLDPLMWKTRLSPQGRLEIQGFQQFLFGDALLICPQDLIDVSLNQIRNYTRYCIKVRDSKVTHKPPKPLLAHKPFYVGMCQEPGYWRVARRLDWGPLGATPAH</sequence>
<evidence type="ECO:0000256" key="1">
    <source>
        <dbReference type="SAM" id="Phobius"/>
    </source>
</evidence>
<feature type="transmembrane region" description="Helical" evidence="1">
    <location>
        <begin position="136"/>
        <end position="159"/>
    </location>
</feature>
<dbReference type="RefSeq" id="WP_011061919.1">
    <property type="nucleotide sequence ID" value="NZ_CP022097.2"/>
</dbReference>
<reference evidence="2 3" key="1">
    <citation type="submission" date="2019-05" db="EMBL/GenBank/DDBJ databases">
        <title>Identification and Biocontrol Activity Analysis of Biocontrol Strain PF-1 Based on Genome-wide Data.</title>
        <authorList>
            <person name="Qi J."/>
        </authorList>
    </citation>
    <scope>NUCLEOTIDE SEQUENCE [LARGE SCALE GENOMIC DNA]</scope>
    <source>
        <strain evidence="2 3">PF-1</strain>
    </source>
</reference>
<dbReference type="Proteomes" id="UP000310095">
    <property type="component" value="Unassembled WGS sequence"/>
</dbReference>
<keyword evidence="1" id="KW-0812">Transmembrane</keyword>
<proteinExistence type="predicted"/>
<name>A0ABY2VP83_9PSED</name>
<feature type="transmembrane region" description="Helical" evidence="1">
    <location>
        <begin position="180"/>
        <end position="201"/>
    </location>
</feature>
<organism evidence="2 3">
    <name type="scientific">Pseudomonas protegens</name>
    <dbReference type="NCBI Taxonomy" id="380021"/>
    <lineage>
        <taxon>Bacteria</taxon>
        <taxon>Pseudomonadati</taxon>
        <taxon>Pseudomonadota</taxon>
        <taxon>Gammaproteobacteria</taxon>
        <taxon>Pseudomonadales</taxon>
        <taxon>Pseudomonadaceae</taxon>
        <taxon>Pseudomonas</taxon>
    </lineage>
</organism>
<dbReference type="EMBL" id="VAVY01000001">
    <property type="protein sequence ID" value="TMM67164.1"/>
    <property type="molecule type" value="Genomic_DNA"/>
</dbReference>
<keyword evidence="1" id="KW-1133">Transmembrane helix</keyword>
<feature type="transmembrane region" description="Helical" evidence="1">
    <location>
        <begin position="221"/>
        <end position="241"/>
    </location>
</feature>
<protein>
    <submittedName>
        <fullName evidence="2">Uncharacterized protein</fullName>
    </submittedName>
</protein>
<gene>
    <name evidence="2" type="ORF">FEF10_06855</name>
</gene>
<feature type="transmembrane region" description="Helical" evidence="1">
    <location>
        <begin position="248"/>
        <end position="266"/>
    </location>
</feature>
<keyword evidence="3" id="KW-1185">Reference proteome</keyword>
<feature type="transmembrane region" description="Helical" evidence="1">
    <location>
        <begin position="20"/>
        <end position="45"/>
    </location>
</feature>
<comment type="caution">
    <text evidence="2">The sequence shown here is derived from an EMBL/GenBank/DDBJ whole genome shotgun (WGS) entry which is preliminary data.</text>
</comment>
<feature type="transmembrane region" description="Helical" evidence="1">
    <location>
        <begin position="65"/>
        <end position="95"/>
    </location>
</feature>
<accession>A0ABY2VP83</accession>
<evidence type="ECO:0000313" key="2">
    <source>
        <dbReference type="EMBL" id="TMM67164.1"/>
    </source>
</evidence>
<keyword evidence="1" id="KW-0472">Membrane</keyword>
<feature type="transmembrane region" description="Helical" evidence="1">
    <location>
        <begin position="107"/>
        <end position="130"/>
    </location>
</feature>
<evidence type="ECO:0000313" key="3">
    <source>
        <dbReference type="Proteomes" id="UP000310095"/>
    </source>
</evidence>